<dbReference type="PANTHER" id="PTHR45024:SF2">
    <property type="entry name" value="SCP2 DOMAIN-CONTAINING PROTEIN"/>
    <property type="match status" value="1"/>
</dbReference>
<dbReference type="SUPFAM" id="SSF51735">
    <property type="entry name" value="NAD(P)-binding Rossmann-fold domains"/>
    <property type="match status" value="1"/>
</dbReference>
<protein>
    <submittedName>
        <fullName evidence="5">Short-chain dehydrogenase</fullName>
    </submittedName>
</protein>
<sequence>MGNFLAGKVVAVTGAGRGIGRAVALAAAAEGAKVVVNDYGVSVEGAEPTSEVAAAVVKEIEAAGGDAVAVADDISTMAGGQRIVDVALARYGRVDGVVCVAGILRERMLFNMAEEEWDPVLATHLKGTFTAFRAASAVMRKQGSGTLVGFTSGNHQGSVAQANYSAAKGGIISLVRSAALGLHKYGITANAVAPVARTRMSANVPMELTEIGDPEDVAALVVYLLSDRARQERITGQVYTIAGPKIAVWAQPRELRAGYAEGGWTPERIAEFLPGTVGTDPMPLLTKLEEMARAAAAKERPNAGAPPGGRPGAAGSSGAGTASGPGAGTASGSGGGTASGSASVPDAGTASGSGGGTASGSASVPGAGAGPGPGTGSGPGAAPASSSRPDA</sequence>
<dbReference type="PANTHER" id="PTHR45024">
    <property type="entry name" value="DEHYDROGENASES, SHORT CHAIN"/>
    <property type="match status" value="1"/>
</dbReference>
<name>A0A1Z1WCX1_9ACTN</name>
<proteinExistence type="inferred from homology"/>
<feature type="compositionally biased region" description="Low complexity" evidence="3">
    <location>
        <begin position="380"/>
        <end position="391"/>
    </location>
</feature>
<dbReference type="InterPro" id="IPR002347">
    <property type="entry name" value="SDR_fam"/>
</dbReference>
<dbReference type="EMBL" id="CP021748">
    <property type="protein sequence ID" value="ARX84277.1"/>
    <property type="molecule type" value="Genomic_DNA"/>
</dbReference>
<evidence type="ECO:0000313" key="6">
    <source>
        <dbReference type="Proteomes" id="UP000195880"/>
    </source>
</evidence>
<dbReference type="SMART" id="SM00822">
    <property type="entry name" value="PKS_KR"/>
    <property type="match status" value="1"/>
</dbReference>
<keyword evidence="2" id="KW-0560">Oxidoreductase</keyword>
<dbReference type="GO" id="GO:0016491">
    <property type="term" value="F:oxidoreductase activity"/>
    <property type="evidence" value="ECO:0007669"/>
    <property type="project" value="UniProtKB-KW"/>
</dbReference>
<comment type="similarity">
    <text evidence="1">Belongs to the short-chain dehydrogenases/reductases (SDR) family.</text>
</comment>
<dbReference type="KEGG" id="salf:SMD44_03715"/>
<organism evidence="5 6">
    <name type="scientific">Streptomyces alboflavus</name>
    <dbReference type="NCBI Taxonomy" id="67267"/>
    <lineage>
        <taxon>Bacteria</taxon>
        <taxon>Bacillati</taxon>
        <taxon>Actinomycetota</taxon>
        <taxon>Actinomycetes</taxon>
        <taxon>Kitasatosporales</taxon>
        <taxon>Streptomycetaceae</taxon>
        <taxon>Streptomyces</taxon>
    </lineage>
</organism>
<dbReference type="AlphaFoldDB" id="A0A1Z1WCX1"/>
<dbReference type="Gene3D" id="3.40.50.720">
    <property type="entry name" value="NAD(P)-binding Rossmann-like Domain"/>
    <property type="match status" value="1"/>
</dbReference>
<dbReference type="STRING" id="67267.GCA_000716675_04860"/>
<feature type="compositionally biased region" description="Gly residues" evidence="3">
    <location>
        <begin position="306"/>
        <end position="338"/>
    </location>
</feature>
<dbReference type="PRINTS" id="PR00081">
    <property type="entry name" value="GDHRDH"/>
</dbReference>
<feature type="compositionally biased region" description="Gly residues" evidence="3">
    <location>
        <begin position="367"/>
        <end position="379"/>
    </location>
</feature>
<dbReference type="InterPro" id="IPR051687">
    <property type="entry name" value="Peroxisomal_Beta-Oxidation"/>
</dbReference>
<evidence type="ECO:0000259" key="4">
    <source>
        <dbReference type="SMART" id="SM00822"/>
    </source>
</evidence>
<dbReference type="InterPro" id="IPR036291">
    <property type="entry name" value="NAD(P)-bd_dom_sf"/>
</dbReference>
<feature type="compositionally biased region" description="Low complexity" evidence="3">
    <location>
        <begin position="339"/>
        <end position="350"/>
    </location>
</feature>
<feature type="region of interest" description="Disordered" evidence="3">
    <location>
        <begin position="294"/>
        <end position="391"/>
    </location>
</feature>
<reference evidence="5 6" key="1">
    <citation type="submission" date="2017-05" db="EMBL/GenBank/DDBJ databases">
        <title>Streptomyces alboflavus Genome sequencing and assembly.</title>
        <authorList>
            <person name="Wang Y."/>
            <person name="Du B."/>
            <person name="Ding Y."/>
            <person name="Liu H."/>
            <person name="Hou Q."/>
            <person name="Liu K."/>
            <person name="Wang C."/>
            <person name="Yao L."/>
        </authorList>
    </citation>
    <scope>NUCLEOTIDE SEQUENCE [LARGE SCALE GENOMIC DNA]</scope>
    <source>
        <strain evidence="5 6">MDJK44</strain>
    </source>
</reference>
<dbReference type="eggNOG" id="COG1028">
    <property type="taxonomic scope" value="Bacteria"/>
</dbReference>
<keyword evidence="6" id="KW-1185">Reference proteome</keyword>
<gene>
    <name evidence="5" type="ORF">SMD44_03715</name>
</gene>
<accession>A0A1Z1WCX1</accession>
<evidence type="ECO:0000256" key="1">
    <source>
        <dbReference type="ARBA" id="ARBA00006484"/>
    </source>
</evidence>
<evidence type="ECO:0000256" key="3">
    <source>
        <dbReference type="SAM" id="MobiDB-lite"/>
    </source>
</evidence>
<dbReference type="Pfam" id="PF00106">
    <property type="entry name" value="adh_short"/>
    <property type="match status" value="1"/>
</dbReference>
<evidence type="ECO:0000256" key="2">
    <source>
        <dbReference type="ARBA" id="ARBA00023002"/>
    </source>
</evidence>
<feature type="domain" description="Ketoreductase" evidence="4">
    <location>
        <begin position="8"/>
        <end position="198"/>
    </location>
</feature>
<evidence type="ECO:0000313" key="5">
    <source>
        <dbReference type="EMBL" id="ARX84277.1"/>
    </source>
</evidence>
<dbReference type="Proteomes" id="UP000195880">
    <property type="component" value="Chromosome"/>
</dbReference>
<dbReference type="InterPro" id="IPR057326">
    <property type="entry name" value="KR_dom"/>
</dbReference>